<dbReference type="InterPro" id="IPR012659">
    <property type="entry name" value="CHP02444"/>
</dbReference>
<protein>
    <submittedName>
        <fullName evidence="1">TIGR02444 family protein</fullName>
    </submittedName>
</protein>
<dbReference type="EMBL" id="JAGSOY010000026">
    <property type="protein sequence ID" value="MBU2711875.1"/>
    <property type="molecule type" value="Genomic_DNA"/>
</dbReference>
<sequence length="167" mass="20260">MSDALINNSFWSFAVAYYTPEKEEILLVLQDDHGLDCCWLLFCVWLSQKNKVLPLPENNPVYQYIKGWNKQVIEPIRYLRQRLKEPVEKRAITQGYKFRQQIKHLELWAENRYMYWLYCSADFYLNTADDKQLVRLNTDCYINHYTELTSINRKLKKQLEQWLMLAH</sequence>
<evidence type="ECO:0000313" key="1">
    <source>
        <dbReference type="EMBL" id="MBU2711875.1"/>
    </source>
</evidence>
<reference evidence="1 2" key="1">
    <citation type="submission" date="2021-04" db="EMBL/GenBank/DDBJ databases">
        <authorList>
            <person name="Pira H."/>
            <person name="Risdian C."/>
            <person name="Wink J."/>
        </authorList>
    </citation>
    <scope>NUCLEOTIDE SEQUENCE [LARGE SCALE GENOMIC DNA]</scope>
    <source>
        <strain evidence="1 2">WH53</strain>
    </source>
</reference>
<organism evidence="1 2">
    <name type="scientific">Zooshikella harenae</name>
    <dbReference type="NCBI Taxonomy" id="2827238"/>
    <lineage>
        <taxon>Bacteria</taxon>
        <taxon>Pseudomonadati</taxon>
        <taxon>Pseudomonadota</taxon>
        <taxon>Gammaproteobacteria</taxon>
        <taxon>Oceanospirillales</taxon>
        <taxon>Zooshikellaceae</taxon>
        <taxon>Zooshikella</taxon>
    </lineage>
</organism>
<accession>A0ABS5ZCZ3</accession>
<dbReference type="Pfam" id="PF09523">
    <property type="entry name" value="DUF2390"/>
    <property type="match status" value="1"/>
</dbReference>
<evidence type="ECO:0000313" key="2">
    <source>
        <dbReference type="Proteomes" id="UP000690515"/>
    </source>
</evidence>
<name>A0ABS5ZCZ3_9GAMM</name>
<dbReference type="Proteomes" id="UP000690515">
    <property type="component" value="Unassembled WGS sequence"/>
</dbReference>
<gene>
    <name evidence="1" type="ORF">KCG35_12465</name>
</gene>
<proteinExistence type="predicted"/>
<dbReference type="RefSeq" id="WP_215820027.1">
    <property type="nucleotide sequence ID" value="NZ_JAGSOY010000026.1"/>
</dbReference>
<dbReference type="NCBIfam" id="TIGR02444">
    <property type="entry name" value="TIGR02444 family protein"/>
    <property type="match status" value="1"/>
</dbReference>
<comment type="caution">
    <text evidence="1">The sequence shown here is derived from an EMBL/GenBank/DDBJ whole genome shotgun (WGS) entry which is preliminary data.</text>
</comment>
<keyword evidence="2" id="KW-1185">Reference proteome</keyword>